<keyword evidence="6 10" id="KW-0547">Nucleotide-binding</keyword>
<evidence type="ECO:0000256" key="1">
    <source>
        <dbReference type="ARBA" id="ARBA00005006"/>
    </source>
</evidence>
<keyword evidence="5 10" id="KW-0317">Glutathione biosynthesis</keyword>
<dbReference type="GO" id="GO:0005524">
    <property type="term" value="F:ATP binding"/>
    <property type="evidence" value="ECO:0007669"/>
    <property type="project" value="UniProtKB-UniRule"/>
</dbReference>
<comment type="caution">
    <text evidence="11">The sequence shown here is derived from an EMBL/GenBank/DDBJ whole genome shotgun (WGS) entry which is preliminary data.</text>
</comment>
<comment type="pathway">
    <text evidence="1 10">Sulfur metabolism; glutathione biosynthesis; glutathione from L-cysteine and L-glutamate: step 1/2.</text>
</comment>
<evidence type="ECO:0000256" key="4">
    <source>
        <dbReference type="ARBA" id="ARBA00022598"/>
    </source>
</evidence>
<keyword evidence="4 10" id="KW-0436">Ligase</keyword>
<dbReference type="PANTHER" id="PTHR11164:SF0">
    <property type="entry name" value="GLUTAMATE--CYSTEINE LIGASE CATALYTIC SUBUNIT"/>
    <property type="match status" value="1"/>
</dbReference>
<reference evidence="11" key="1">
    <citation type="submission" date="2022-07" db="EMBL/GenBank/DDBJ databases">
        <title>Phylogenomic reconstructions and comparative analyses of Kickxellomycotina fungi.</title>
        <authorList>
            <person name="Reynolds N.K."/>
            <person name="Stajich J.E."/>
            <person name="Barry K."/>
            <person name="Grigoriev I.V."/>
            <person name="Crous P."/>
            <person name="Smith M.E."/>
        </authorList>
    </citation>
    <scope>NUCLEOTIDE SEQUENCE</scope>
    <source>
        <strain evidence="11">RSA 567</strain>
    </source>
</reference>
<dbReference type="Pfam" id="PF03074">
    <property type="entry name" value="GCS"/>
    <property type="match status" value="1"/>
</dbReference>
<dbReference type="GO" id="GO:0017109">
    <property type="term" value="C:glutamate-cysteine ligase complex"/>
    <property type="evidence" value="ECO:0007669"/>
    <property type="project" value="TreeGrafter"/>
</dbReference>
<dbReference type="FunFam" id="3.30.590.50:FF:000001">
    <property type="entry name" value="Glutamate-cysteine ligase Gcs1"/>
    <property type="match status" value="1"/>
</dbReference>
<dbReference type="OrthoDB" id="7939818at2759"/>
<dbReference type="Gene3D" id="1.10.8.960">
    <property type="match status" value="1"/>
</dbReference>
<evidence type="ECO:0000256" key="10">
    <source>
        <dbReference type="RuleBase" id="RU367135"/>
    </source>
</evidence>
<comment type="catalytic activity">
    <reaction evidence="10">
        <text>L-cysteine + L-glutamate + ATP = gamma-L-glutamyl-L-cysteine + ADP + phosphate + H(+)</text>
        <dbReference type="Rhea" id="RHEA:13285"/>
        <dbReference type="ChEBI" id="CHEBI:15378"/>
        <dbReference type="ChEBI" id="CHEBI:29985"/>
        <dbReference type="ChEBI" id="CHEBI:30616"/>
        <dbReference type="ChEBI" id="CHEBI:35235"/>
        <dbReference type="ChEBI" id="CHEBI:43474"/>
        <dbReference type="ChEBI" id="CHEBI:58173"/>
        <dbReference type="ChEBI" id="CHEBI:456216"/>
        <dbReference type="EC" id="6.3.2.2"/>
    </reaction>
</comment>
<evidence type="ECO:0000256" key="2">
    <source>
        <dbReference type="ARBA" id="ARBA00008100"/>
    </source>
</evidence>
<evidence type="ECO:0000256" key="7">
    <source>
        <dbReference type="ARBA" id="ARBA00022840"/>
    </source>
</evidence>
<dbReference type="InterPro" id="IPR004308">
    <property type="entry name" value="GCS"/>
</dbReference>
<dbReference type="InterPro" id="IPR014746">
    <property type="entry name" value="Gln_synth/guanido_kin_cat_dom"/>
</dbReference>
<evidence type="ECO:0000313" key="12">
    <source>
        <dbReference type="Proteomes" id="UP001151582"/>
    </source>
</evidence>
<evidence type="ECO:0000256" key="5">
    <source>
        <dbReference type="ARBA" id="ARBA00022684"/>
    </source>
</evidence>
<dbReference type="EMBL" id="JANBQB010000126">
    <property type="protein sequence ID" value="KAJ1981414.1"/>
    <property type="molecule type" value="Genomic_DNA"/>
</dbReference>
<dbReference type="EC" id="6.3.2.2" evidence="3 10"/>
<keyword evidence="12" id="KW-1185">Reference proteome</keyword>
<accession>A0A9W8EAB1</accession>
<protein>
    <recommendedName>
        <fullName evidence="3 10">Glutamate--cysteine ligase</fullName>
        <ecNumber evidence="3 10">6.3.2.2</ecNumber>
    </recommendedName>
    <alternativeName>
        <fullName evidence="9 10">Gamma-ECS</fullName>
    </alternativeName>
    <alternativeName>
        <fullName evidence="8 10">Gamma-glutamylcysteine synthetase</fullName>
    </alternativeName>
</protein>
<dbReference type="GO" id="GO:0004357">
    <property type="term" value="F:glutamate-cysteine ligase activity"/>
    <property type="evidence" value="ECO:0007669"/>
    <property type="project" value="UniProtKB-UniRule"/>
</dbReference>
<evidence type="ECO:0000256" key="3">
    <source>
        <dbReference type="ARBA" id="ARBA00012220"/>
    </source>
</evidence>
<dbReference type="Gene3D" id="3.30.590.50">
    <property type="match status" value="2"/>
</dbReference>
<dbReference type="AlphaFoldDB" id="A0A9W8EAB1"/>
<comment type="similarity">
    <text evidence="2 10">Belongs to the glutamate--cysteine ligase type 3 family.</text>
</comment>
<dbReference type="SUPFAM" id="SSF55931">
    <property type="entry name" value="Glutamine synthetase/guanido kinase"/>
    <property type="match status" value="1"/>
</dbReference>
<evidence type="ECO:0000256" key="9">
    <source>
        <dbReference type="ARBA" id="ARBA00032122"/>
    </source>
</evidence>
<evidence type="ECO:0000256" key="8">
    <source>
        <dbReference type="ARBA" id="ARBA00030585"/>
    </source>
</evidence>
<name>A0A9W8EAB1_9FUNG</name>
<dbReference type="Proteomes" id="UP001151582">
    <property type="component" value="Unassembled WGS sequence"/>
</dbReference>
<dbReference type="FunFam" id="3.30.590.50:FF:000002">
    <property type="entry name" value="Glutamate--cysteine ligase catalytic subunit"/>
    <property type="match status" value="1"/>
</dbReference>
<dbReference type="GO" id="GO:0006750">
    <property type="term" value="P:glutathione biosynthetic process"/>
    <property type="evidence" value="ECO:0007669"/>
    <property type="project" value="UniProtKB-UniRule"/>
</dbReference>
<keyword evidence="7 10" id="KW-0067">ATP-binding</keyword>
<sequence length="645" mass="73801">MGLLSLGTPLHWREAQQYVDHVREHGIAQFLHIYHQAKDRQNDDLLWGEEVEYVVVSFNDKEHRARISVRVFEMLEELEKPEKAATTSEKQAALQALWRPEYGRFMLEATPGQPYGARLSDLLKVEPSMRGRRQLALTQCRPNEAPLTITNFPRLGTPDSVDGHNTPDGPASKSLFLPDEVINPHARFPTLTANIRRRRGTKVAINMPIFHDTNTPRPFIDPTIPRENLRFPEYQASDARNALPDHIYMDAMGFGMGCCCLQITFQACSIDEARRLYDHLAPISSIMMALTAATPVFRGYLADVDCRWNVISQSVDDRTDQERGVSPLITDKFVINKSRYAAIDSYLGSTDGRYKAAYNDIPLVYDRSICQRLQESDVDPLLARHIAHLFIRDPLVIFKELLDVDDTQSSDHFENIQSTNWQSMRFKPPPPNSPIGWRVEFRTMEIQFTDFENAAYTVFVVLLTRALLSFDLNFYIPISKVDANMDTAHKPDARLRDRFYFRKNVFPVPSAEQAAKDTKVTAAEEDVSNEYTLMTVDEIINGKDDGFQGLIPIVNAYLDSINTSVDTRHQIDRYLDLISKRANGTLMTNATWIRQFIRKHPLYHQDSVVSPEINYDLLKAIQEISDGQRVPPELYPESLMIQCKD</sequence>
<gene>
    <name evidence="11" type="primary">GSH1</name>
    <name evidence="11" type="ORF">H4R34_002087</name>
</gene>
<evidence type="ECO:0000256" key="6">
    <source>
        <dbReference type="ARBA" id="ARBA00022741"/>
    </source>
</evidence>
<organism evidence="11 12">
    <name type="scientific">Dimargaris verticillata</name>
    <dbReference type="NCBI Taxonomy" id="2761393"/>
    <lineage>
        <taxon>Eukaryota</taxon>
        <taxon>Fungi</taxon>
        <taxon>Fungi incertae sedis</taxon>
        <taxon>Zoopagomycota</taxon>
        <taxon>Kickxellomycotina</taxon>
        <taxon>Dimargaritomycetes</taxon>
        <taxon>Dimargaritales</taxon>
        <taxon>Dimargaritaceae</taxon>
        <taxon>Dimargaris</taxon>
    </lineage>
</organism>
<evidence type="ECO:0000313" key="11">
    <source>
        <dbReference type="EMBL" id="KAJ1981414.1"/>
    </source>
</evidence>
<proteinExistence type="inferred from homology"/>
<dbReference type="PANTHER" id="PTHR11164">
    <property type="entry name" value="GLUTAMATE CYSTEINE LIGASE"/>
    <property type="match status" value="1"/>
</dbReference>